<dbReference type="Pfam" id="PF00534">
    <property type="entry name" value="Glycos_transf_1"/>
    <property type="match status" value="1"/>
</dbReference>
<evidence type="ECO:0000259" key="1">
    <source>
        <dbReference type="Pfam" id="PF00534"/>
    </source>
</evidence>
<dbReference type="RefSeq" id="WP_078080648.1">
    <property type="nucleotide sequence ID" value="NZ_CP019401.1"/>
</dbReference>
<evidence type="ECO:0000259" key="2">
    <source>
        <dbReference type="Pfam" id="PF13477"/>
    </source>
</evidence>
<feature type="domain" description="Glycosyl transferase family 1" evidence="1">
    <location>
        <begin position="186"/>
        <end position="343"/>
    </location>
</feature>
<evidence type="ECO:0000313" key="4">
    <source>
        <dbReference type="Proteomes" id="UP000189661"/>
    </source>
</evidence>
<dbReference type="PANTHER" id="PTHR45947">
    <property type="entry name" value="SULFOQUINOVOSYL TRANSFERASE SQD2"/>
    <property type="match status" value="1"/>
</dbReference>
<gene>
    <name evidence="3" type="ORF">AJGP001_13470</name>
</gene>
<dbReference type="InterPro" id="IPR028098">
    <property type="entry name" value="Glyco_trans_4-like_N"/>
</dbReference>
<evidence type="ECO:0000313" key="3">
    <source>
        <dbReference type="EMBL" id="AQU80221.1"/>
    </source>
</evidence>
<keyword evidence="4" id="KW-1185">Reference proteome</keyword>
<dbReference type="Pfam" id="PF13477">
    <property type="entry name" value="Glyco_trans_4_2"/>
    <property type="match status" value="1"/>
</dbReference>
<dbReference type="Gene3D" id="3.40.50.2000">
    <property type="entry name" value="Glycogen Phosphorylase B"/>
    <property type="match status" value="2"/>
</dbReference>
<reference evidence="3 4" key="1">
    <citation type="submission" date="2017-01" db="EMBL/GenBank/DDBJ databases">
        <title>Planococcus faecalis genome complete sequence.</title>
        <authorList>
            <person name="Lee P.C."/>
        </authorList>
    </citation>
    <scope>NUCLEOTIDE SEQUENCE [LARGE SCALE GENOMIC DNA]</scope>
    <source>
        <strain evidence="3 4">AJ003</strain>
    </source>
</reference>
<accession>A0ABM6IUH0</accession>
<dbReference type="CDD" id="cd03808">
    <property type="entry name" value="GT4_CapM-like"/>
    <property type="match status" value="1"/>
</dbReference>
<name>A0ABM6IUH0_9BACL</name>
<proteinExistence type="predicted"/>
<protein>
    <submittedName>
        <fullName evidence="3">Glycosyltransferase family 1 protein</fullName>
    </submittedName>
</protein>
<dbReference type="PANTHER" id="PTHR45947:SF3">
    <property type="entry name" value="SULFOQUINOVOSYL TRANSFERASE SQD2"/>
    <property type="match status" value="1"/>
</dbReference>
<dbReference type="Proteomes" id="UP000189661">
    <property type="component" value="Chromosome"/>
</dbReference>
<organism evidence="3 4">
    <name type="scientific">Planococcus faecalis</name>
    <dbReference type="NCBI Taxonomy" id="1598147"/>
    <lineage>
        <taxon>Bacteria</taxon>
        <taxon>Bacillati</taxon>
        <taxon>Bacillota</taxon>
        <taxon>Bacilli</taxon>
        <taxon>Bacillales</taxon>
        <taxon>Caryophanaceae</taxon>
        <taxon>Planococcus</taxon>
    </lineage>
</organism>
<feature type="domain" description="Glycosyltransferase subfamily 4-like N-terminal" evidence="2">
    <location>
        <begin position="2"/>
        <end position="144"/>
    </location>
</feature>
<sequence length="364" mass="42062">MKILYVTTVSDTMGFFISHIKMLIEEGHTVDMACNIGKPLPTELLNLGCKAYNIEFQRSPFKNENLKAYKKLKALLFEKEYDIVHTHTPIASVFTRRACKRIKNVKVIYTAHGFHFYKNGPILNWLIYFPIEKWLAKYTDILVTINQEDYKRSIQHFRAKKLQYIPGVGINKRNFIKVKNNQMISEKELNLPREAFVLLSIGELNKNKNHETVIKALAQIKNPNIYYLICGAGPLESHLNNLITNLNLKSQIKLLGFKQEIADFYNLADVFIFPSYREGLSVALMEAMSSRLPVICSNIRGNVDLIDNDKGGYLVEPEDVQGFSNAIKNLYQSVELREAFSVYNFEKIDEYTIEKVLKKIKELY</sequence>
<dbReference type="InterPro" id="IPR050194">
    <property type="entry name" value="Glycosyltransferase_grp1"/>
</dbReference>
<dbReference type="InterPro" id="IPR001296">
    <property type="entry name" value="Glyco_trans_1"/>
</dbReference>
<dbReference type="SUPFAM" id="SSF53756">
    <property type="entry name" value="UDP-Glycosyltransferase/glycogen phosphorylase"/>
    <property type="match status" value="1"/>
</dbReference>
<dbReference type="EMBL" id="CP019401">
    <property type="protein sequence ID" value="AQU80221.1"/>
    <property type="molecule type" value="Genomic_DNA"/>
</dbReference>